<sequence>MADIKIIDMVKTKAKEFDPLFKRMDTDKKLYFMDAYKMMRPDGVAEMEDVINVTFNDPTTFGMRAVATMGGAQRQTVVEGRDISEQQSAIIEGFIDDIGYAV</sequence>
<evidence type="ECO:0000313" key="1">
    <source>
        <dbReference type="EMBL" id="GAG44043.1"/>
    </source>
</evidence>
<name>X0Y5U0_9ZZZZ</name>
<proteinExistence type="predicted"/>
<feature type="non-terminal residue" evidence="1">
    <location>
        <position position="102"/>
    </location>
</feature>
<accession>X0Y5U0</accession>
<comment type="caution">
    <text evidence="1">The sequence shown here is derived from an EMBL/GenBank/DDBJ whole genome shotgun (WGS) entry which is preliminary data.</text>
</comment>
<protein>
    <submittedName>
        <fullName evidence="1">Uncharacterized protein</fullName>
    </submittedName>
</protein>
<reference evidence="1" key="1">
    <citation type="journal article" date="2014" name="Front. Microbiol.">
        <title>High frequency of phylogenetically diverse reductive dehalogenase-homologous genes in deep subseafloor sedimentary metagenomes.</title>
        <authorList>
            <person name="Kawai M."/>
            <person name="Futagami T."/>
            <person name="Toyoda A."/>
            <person name="Takaki Y."/>
            <person name="Nishi S."/>
            <person name="Hori S."/>
            <person name="Arai W."/>
            <person name="Tsubouchi T."/>
            <person name="Morono Y."/>
            <person name="Uchiyama I."/>
            <person name="Ito T."/>
            <person name="Fujiyama A."/>
            <person name="Inagaki F."/>
            <person name="Takami H."/>
        </authorList>
    </citation>
    <scope>NUCLEOTIDE SEQUENCE</scope>
    <source>
        <strain evidence="1">Expedition CK06-06</strain>
    </source>
</reference>
<dbReference type="AlphaFoldDB" id="X0Y5U0"/>
<dbReference type="EMBL" id="BARS01057939">
    <property type="protein sequence ID" value="GAG44043.1"/>
    <property type="molecule type" value="Genomic_DNA"/>
</dbReference>
<organism evidence="1">
    <name type="scientific">marine sediment metagenome</name>
    <dbReference type="NCBI Taxonomy" id="412755"/>
    <lineage>
        <taxon>unclassified sequences</taxon>
        <taxon>metagenomes</taxon>
        <taxon>ecological metagenomes</taxon>
    </lineage>
</organism>
<gene>
    <name evidence="1" type="ORF">S01H1_84736</name>
</gene>